<keyword evidence="3" id="KW-1185">Reference proteome</keyword>
<proteinExistence type="predicted"/>
<reference evidence="1" key="1">
    <citation type="submission" date="2023-06" db="EMBL/GenBank/DDBJ databases">
        <authorList>
            <person name="Kurt Z."/>
        </authorList>
    </citation>
    <scope>NUCLEOTIDE SEQUENCE</scope>
</reference>
<accession>A0AA86PR27</accession>
<dbReference type="EMBL" id="CATOUU010000721">
    <property type="protein sequence ID" value="CAI9944101.1"/>
    <property type="molecule type" value="Genomic_DNA"/>
</dbReference>
<reference evidence="2 3" key="2">
    <citation type="submission" date="2024-07" db="EMBL/GenBank/DDBJ databases">
        <authorList>
            <person name="Akdeniz Z."/>
        </authorList>
    </citation>
    <scope>NUCLEOTIDE SEQUENCE [LARGE SCALE GENOMIC DNA]</scope>
</reference>
<sequence length="168" mass="19316">MNSNTSYSQITDNVSPLPKVLGNIRSDKQSDGFLNMKVTQSHNIVNEHEVEMNISMNQNNLSNNSTLTKKNYSKKNLNLSNITIKNETQSNLNNKNSQLIQRVSNNSMNFCNNDLLLLGKLHHSKRNLLVLKEKLKYQNECVLTIQENIDIMKVHIAKLTRFVKLNFK</sequence>
<dbReference type="AlphaFoldDB" id="A0AA86PR27"/>
<comment type="caution">
    <text evidence="1">The sequence shown here is derived from an EMBL/GenBank/DDBJ whole genome shotgun (WGS) entry which is preliminary data.</text>
</comment>
<name>A0AA86PR27_9EUKA</name>
<evidence type="ECO:0000313" key="2">
    <source>
        <dbReference type="EMBL" id="CAL6019543.1"/>
    </source>
</evidence>
<dbReference type="Proteomes" id="UP001642409">
    <property type="component" value="Unassembled WGS sequence"/>
</dbReference>
<evidence type="ECO:0000313" key="1">
    <source>
        <dbReference type="EMBL" id="CAI9944101.1"/>
    </source>
</evidence>
<dbReference type="EMBL" id="CAXDID020000083">
    <property type="protein sequence ID" value="CAL6019543.1"/>
    <property type="molecule type" value="Genomic_DNA"/>
</dbReference>
<evidence type="ECO:0000313" key="3">
    <source>
        <dbReference type="Proteomes" id="UP001642409"/>
    </source>
</evidence>
<protein>
    <submittedName>
        <fullName evidence="2">Hypothetical_protein</fullName>
    </submittedName>
</protein>
<gene>
    <name evidence="2" type="ORF">HINF_LOCUS26999</name>
    <name evidence="1" type="ORF">HINF_LOCUS31746</name>
</gene>
<organism evidence="1">
    <name type="scientific">Hexamita inflata</name>
    <dbReference type="NCBI Taxonomy" id="28002"/>
    <lineage>
        <taxon>Eukaryota</taxon>
        <taxon>Metamonada</taxon>
        <taxon>Diplomonadida</taxon>
        <taxon>Hexamitidae</taxon>
        <taxon>Hexamitinae</taxon>
        <taxon>Hexamita</taxon>
    </lineage>
</organism>